<dbReference type="EMBL" id="CAJOBD010005528">
    <property type="protein sequence ID" value="CAF4033976.1"/>
    <property type="molecule type" value="Genomic_DNA"/>
</dbReference>
<dbReference type="Proteomes" id="UP000663836">
    <property type="component" value="Unassembled WGS sequence"/>
</dbReference>
<name>A0A819QNP6_9BILA</name>
<sequence>MIKINFPYKEILGDEVAKSARSVVNKFKELLNEVKHNSVKRKGHLKRLCLEFVKEFRQSGLRTTVTPYIHIIGNHLFEFDEFNDLGDYNMQGVEKNNDRLSNIYFSSTNPAKNPLLTMLQKLYRTLEMNFEEEAERDAMAEFARTGVYDFVETVNHSKPSHDDDIFFHNKEQQKLDSDDEPEGQFDRSVEDVAEVEDESDIDLDESMIWAPEKRFETNFLRRTENRFKSFRRS</sequence>
<feature type="region of interest" description="Disordered" evidence="1">
    <location>
        <begin position="173"/>
        <end position="199"/>
    </location>
</feature>
<gene>
    <name evidence="2" type="ORF">JBS370_LOCUS28118</name>
</gene>
<accession>A0A819QNP6</accession>
<reference evidence="2" key="1">
    <citation type="submission" date="2021-02" db="EMBL/GenBank/DDBJ databases">
        <authorList>
            <person name="Nowell W R."/>
        </authorList>
    </citation>
    <scope>NUCLEOTIDE SEQUENCE</scope>
</reference>
<protein>
    <submittedName>
        <fullName evidence="2">Uncharacterized protein</fullName>
    </submittedName>
</protein>
<proteinExistence type="predicted"/>
<comment type="caution">
    <text evidence="2">The sequence shown here is derived from an EMBL/GenBank/DDBJ whole genome shotgun (WGS) entry which is preliminary data.</text>
</comment>
<evidence type="ECO:0000256" key="1">
    <source>
        <dbReference type="SAM" id="MobiDB-lite"/>
    </source>
</evidence>
<evidence type="ECO:0000313" key="2">
    <source>
        <dbReference type="EMBL" id="CAF4033976.1"/>
    </source>
</evidence>
<evidence type="ECO:0000313" key="3">
    <source>
        <dbReference type="Proteomes" id="UP000663836"/>
    </source>
</evidence>
<dbReference type="AlphaFoldDB" id="A0A819QNP6"/>
<organism evidence="2 3">
    <name type="scientific">Rotaria sordida</name>
    <dbReference type="NCBI Taxonomy" id="392033"/>
    <lineage>
        <taxon>Eukaryota</taxon>
        <taxon>Metazoa</taxon>
        <taxon>Spiralia</taxon>
        <taxon>Gnathifera</taxon>
        <taxon>Rotifera</taxon>
        <taxon>Eurotatoria</taxon>
        <taxon>Bdelloidea</taxon>
        <taxon>Philodinida</taxon>
        <taxon>Philodinidae</taxon>
        <taxon>Rotaria</taxon>
    </lineage>
</organism>